<dbReference type="RefSeq" id="WP_094787214.1">
    <property type="nucleotide sequence ID" value="NZ_JAEVHG010000005.1"/>
</dbReference>
<dbReference type="GO" id="GO:0005576">
    <property type="term" value="C:extracellular region"/>
    <property type="evidence" value="ECO:0007669"/>
    <property type="project" value="InterPro"/>
</dbReference>
<accession>A0A4P9VNL9</accession>
<keyword evidence="5" id="KW-1185">Reference proteome</keyword>
<name>A0A4P9VNL9_9GAMM</name>
<feature type="chain" id="PRO_5020770138" description="Chitin-binding type-3 domain-containing protein" evidence="2">
    <location>
        <begin position="25"/>
        <end position="157"/>
    </location>
</feature>
<dbReference type="GO" id="GO:0030246">
    <property type="term" value="F:carbohydrate binding"/>
    <property type="evidence" value="ECO:0007669"/>
    <property type="project" value="InterPro"/>
</dbReference>
<protein>
    <recommendedName>
        <fullName evidence="3">Chitin-binding type-3 domain-containing protein</fullName>
    </recommendedName>
</protein>
<dbReference type="EMBL" id="NDXW01000001">
    <property type="protein sequence ID" value="RDH43994.1"/>
    <property type="molecule type" value="Genomic_DNA"/>
</dbReference>
<organism evidence="4 5">
    <name type="scientific">Zooshikella ganghwensis</name>
    <dbReference type="NCBI Taxonomy" id="202772"/>
    <lineage>
        <taxon>Bacteria</taxon>
        <taxon>Pseudomonadati</taxon>
        <taxon>Pseudomonadota</taxon>
        <taxon>Gammaproteobacteria</taxon>
        <taxon>Oceanospirillales</taxon>
        <taxon>Zooshikellaceae</taxon>
        <taxon>Zooshikella</taxon>
    </lineage>
</organism>
<feature type="signal peptide" evidence="2">
    <location>
        <begin position="1"/>
        <end position="24"/>
    </location>
</feature>
<keyword evidence="1" id="KW-0378">Hydrolase</keyword>
<sequence length="157" mass="18980">MSHIKQLCISATIASALLSSASQALEISIRSGNVSFSSGYHHPPRVVEVHHRHYRQHRHHRRCGHWRPKHHRRHRHFRKHHYYDTGYYNEPRYSQHVNVNVNYPPPRPLRIEPQWHPHQSYRQGQSVYYRGVSYQAKWWTQGEEPGSDRWGPWRPIY</sequence>
<dbReference type="InterPro" id="IPR003610">
    <property type="entry name" value="CBM5/12"/>
</dbReference>
<proteinExistence type="predicted"/>
<evidence type="ECO:0000313" key="5">
    <source>
        <dbReference type="Proteomes" id="UP000257039"/>
    </source>
</evidence>
<dbReference type="AlphaFoldDB" id="A0A4P9VNL9"/>
<keyword evidence="2" id="KW-0732">Signal</keyword>
<reference evidence="4 5" key="1">
    <citation type="submission" date="2017-04" db="EMBL/GenBank/DDBJ databases">
        <title>Draft genome sequence of Zooshikella ganghwensis VG4 isolated from Red Sea sediments.</title>
        <authorList>
            <person name="Rehman Z."/>
            <person name="Alam I."/>
            <person name="Kamau A."/>
            <person name="Bajic V."/>
            <person name="Leiknes T."/>
        </authorList>
    </citation>
    <scope>NUCLEOTIDE SEQUENCE [LARGE SCALE GENOMIC DNA]</scope>
    <source>
        <strain evidence="4 5">VG4</strain>
    </source>
</reference>
<dbReference type="Gene3D" id="2.10.10.20">
    <property type="entry name" value="Carbohydrate-binding module superfamily 5/12"/>
    <property type="match status" value="1"/>
</dbReference>
<dbReference type="InterPro" id="IPR036573">
    <property type="entry name" value="CBM_sf_5/12"/>
</dbReference>
<dbReference type="CDD" id="cd12215">
    <property type="entry name" value="ChiC_BD"/>
    <property type="match status" value="1"/>
</dbReference>
<evidence type="ECO:0000259" key="3">
    <source>
        <dbReference type="SMART" id="SM00495"/>
    </source>
</evidence>
<evidence type="ECO:0000256" key="1">
    <source>
        <dbReference type="ARBA" id="ARBA00022801"/>
    </source>
</evidence>
<dbReference type="Pfam" id="PF02839">
    <property type="entry name" value="CBM_5_12"/>
    <property type="match status" value="1"/>
</dbReference>
<dbReference type="GO" id="GO:0004553">
    <property type="term" value="F:hydrolase activity, hydrolyzing O-glycosyl compounds"/>
    <property type="evidence" value="ECO:0007669"/>
    <property type="project" value="InterPro"/>
</dbReference>
<evidence type="ECO:0000313" key="4">
    <source>
        <dbReference type="EMBL" id="RDH43994.1"/>
    </source>
</evidence>
<gene>
    <name evidence="4" type="ORF">B9G39_11350</name>
</gene>
<comment type="caution">
    <text evidence="4">The sequence shown here is derived from an EMBL/GenBank/DDBJ whole genome shotgun (WGS) entry which is preliminary data.</text>
</comment>
<dbReference type="Proteomes" id="UP000257039">
    <property type="component" value="Unassembled WGS sequence"/>
</dbReference>
<dbReference type="SUPFAM" id="SSF51055">
    <property type="entry name" value="Carbohydrate binding domain"/>
    <property type="match status" value="1"/>
</dbReference>
<evidence type="ECO:0000256" key="2">
    <source>
        <dbReference type="SAM" id="SignalP"/>
    </source>
</evidence>
<dbReference type="GO" id="GO:0005975">
    <property type="term" value="P:carbohydrate metabolic process"/>
    <property type="evidence" value="ECO:0007669"/>
    <property type="project" value="InterPro"/>
</dbReference>
<feature type="domain" description="Chitin-binding type-3" evidence="3">
    <location>
        <begin position="112"/>
        <end position="156"/>
    </location>
</feature>
<dbReference type="SMART" id="SM00495">
    <property type="entry name" value="ChtBD3"/>
    <property type="match status" value="1"/>
</dbReference>